<feature type="non-terminal residue" evidence="4">
    <location>
        <position position="1"/>
    </location>
</feature>
<dbReference type="PROSITE" id="PS50084">
    <property type="entry name" value="KH_TYPE_1"/>
    <property type="match status" value="1"/>
</dbReference>
<dbReference type="AlphaFoldDB" id="A0A087TZD9"/>
<dbReference type="STRING" id="407821.A0A087TZD9"/>
<evidence type="ECO:0000313" key="4">
    <source>
        <dbReference type="EMBL" id="KFM70478.1"/>
    </source>
</evidence>
<accession>A0A087TZD9</accession>
<dbReference type="InterPro" id="IPR000504">
    <property type="entry name" value="RRM_dom"/>
</dbReference>
<dbReference type="Proteomes" id="UP000054359">
    <property type="component" value="Unassembled WGS sequence"/>
</dbReference>
<dbReference type="Pfam" id="PF00013">
    <property type="entry name" value="KH_1"/>
    <property type="match status" value="1"/>
</dbReference>
<dbReference type="Gene3D" id="3.30.70.330">
    <property type="match status" value="1"/>
</dbReference>
<dbReference type="PROSITE" id="PS50102">
    <property type="entry name" value="RRM"/>
    <property type="match status" value="1"/>
</dbReference>
<dbReference type="Gene3D" id="3.30.1370.10">
    <property type="entry name" value="K Homology domain, type 1"/>
    <property type="match status" value="1"/>
</dbReference>
<evidence type="ECO:0000256" key="2">
    <source>
        <dbReference type="PROSITE-ProRule" id="PRU00176"/>
    </source>
</evidence>
<gene>
    <name evidence="4" type="ORF">X975_17070</name>
</gene>
<dbReference type="Pfam" id="PF00076">
    <property type="entry name" value="RRM_1"/>
    <property type="match status" value="1"/>
</dbReference>
<dbReference type="GO" id="GO:0003723">
    <property type="term" value="F:RNA binding"/>
    <property type="evidence" value="ECO:0007669"/>
    <property type="project" value="UniProtKB-UniRule"/>
</dbReference>
<feature type="non-terminal residue" evidence="4">
    <location>
        <position position="155"/>
    </location>
</feature>
<dbReference type="SMART" id="SM00360">
    <property type="entry name" value="RRM"/>
    <property type="match status" value="1"/>
</dbReference>
<protein>
    <submittedName>
        <fullName evidence="4">Insulin-like growth factor 2 mRNA-binding protein 3</fullName>
    </submittedName>
</protein>
<dbReference type="InterPro" id="IPR036612">
    <property type="entry name" value="KH_dom_type_1_sf"/>
</dbReference>
<reference evidence="4 5" key="1">
    <citation type="submission" date="2013-11" db="EMBL/GenBank/DDBJ databases">
        <title>Genome sequencing of Stegodyphus mimosarum.</title>
        <authorList>
            <person name="Bechsgaard J."/>
        </authorList>
    </citation>
    <scope>NUCLEOTIDE SEQUENCE [LARGE SCALE GENOMIC DNA]</scope>
</reference>
<keyword evidence="1 2" id="KW-0694">RNA-binding</keyword>
<dbReference type="InterPro" id="IPR035979">
    <property type="entry name" value="RBD_domain_sf"/>
</dbReference>
<dbReference type="EMBL" id="KK117444">
    <property type="protein sequence ID" value="KFM70478.1"/>
    <property type="molecule type" value="Genomic_DNA"/>
</dbReference>
<evidence type="ECO:0000313" key="5">
    <source>
        <dbReference type="Proteomes" id="UP000054359"/>
    </source>
</evidence>
<dbReference type="PANTHER" id="PTHR10288">
    <property type="entry name" value="KH DOMAIN CONTAINING RNA BINDING PROTEIN"/>
    <property type="match status" value="1"/>
</dbReference>
<organism evidence="4 5">
    <name type="scientific">Stegodyphus mimosarum</name>
    <name type="common">African social velvet spider</name>
    <dbReference type="NCBI Taxonomy" id="407821"/>
    <lineage>
        <taxon>Eukaryota</taxon>
        <taxon>Metazoa</taxon>
        <taxon>Ecdysozoa</taxon>
        <taxon>Arthropoda</taxon>
        <taxon>Chelicerata</taxon>
        <taxon>Arachnida</taxon>
        <taxon>Araneae</taxon>
        <taxon>Araneomorphae</taxon>
        <taxon>Entelegynae</taxon>
        <taxon>Eresoidea</taxon>
        <taxon>Eresidae</taxon>
        <taxon>Stegodyphus</taxon>
    </lineage>
</organism>
<evidence type="ECO:0000256" key="1">
    <source>
        <dbReference type="ARBA" id="ARBA00022884"/>
    </source>
</evidence>
<feature type="domain" description="RRM" evidence="3">
    <location>
        <begin position="2"/>
        <end position="80"/>
    </location>
</feature>
<dbReference type="InterPro" id="IPR012677">
    <property type="entry name" value="Nucleotide-bd_a/b_plait_sf"/>
</dbReference>
<sequence>SRSLHISNIPEQYSWDEIFRLLSSFGTVQCEQCDKGPTKQNTYSVLATYENPDQAQQAQVQLNNYEVQPGATLRVEMDLGRGRGARGGRAGSRPFSNSGIFRSNDFPLRILVLSDMVGAIIGRAGGTIRQITQQSRARVDVHRKENAGSPEKVII</sequence>
<proteinExistence type="predicted"/>
<keyword evidence="5" id="KW-1185">Reference proteome</keyword>
<dbReference type="InterPro" id="IPR004088">
    <property type="entry name" value="KH_dom_type_1"/>
</dbReference>
<name>A0A087TZD9_STEMI</name>
<dbReference type="SUPFAM" id="SSF54791">
    <property type="entry name" value="Eukaryotic type KH-domain (KH-domain type I)"/>
    <property type="match status" value="1"/>
</dbReference>
<dbReference type="SUPFAM" id="SSF54928">
    <property type="entry name" value="RNA-binding domain, RBD"/>
    <property type="match status" value="1"/>
</dbReference>
<dbReference type="GO" id="GO:0010468">
    <property type="term" value="P:regulation of gene expression"/>
    <property type="evidence" value="ECO:0007669"/>
    <property type="project" value="UniProtKB-ARBA"/>
</dbReference>
<dbReference type="OrthoDB" id="752362at2759"/>
<evidence type="ECO:0000259" key="3">
    <source>
        <dbReference type="PROSITE" id="PS50102"/>
    </source>
</evidence>